<comment type="caution">
    <text evidence="8">The sequence shown here is derived from an EMBL/GenBank/DDBJ whole genome shotgun (WGS) entry which is preliminary data.</text>
</comment>
<dbReference type="GO" id="GO:0046872">
    <property type="term" value="F:metal ion binding"/>
    <property type="evidence" value="ECO:0007669"/>
    <property type="project" value="UniProtKB-KW"/>
</dbReference>
<evidence type="ECO:0000313" key="9">
    <source>
        <dbReference type="Proteomes" id="UP000231638"/>
    </source>
</evidence>
<evidence type="ECO:0000256" key="5">
    <source>
        <dbReference type="ARBA" id="ARBA00023004"/>
    </source>
</evidence>
<dbReference type="PANTHER" id="PTHR33751">
    <property type="entry name" value="CBB3-TYPE CYTOCHROME C OXIDASE SUBUNIT FIXP"/>
    <property type="match status" value="1"/>
</dbReference>
<dbReference type="PROSITE" id="PS51007">
    <property type="entry name" value="CYTC"/>
    <property type="match status" value="1"/>
</dbReference>
<dbReference type="GO" id="GO:0020037">
    <property type="term" value="F:heme binding"/>
    <property type="evidence" value="ECO:0007669"/>
    <property type="project" value="InterPro"/>
</dbReference>
<keyword evidence="3 6" id="KW-0479">Metal-binding</keyword>
<feature type="domain" description="Cytochrome c" evidence="7">
    <location>
        <begin position="73"/>
        <end position="156"/>
    </location>
</feature>
<evidence type="ECO:0000256" key="3">
    <source>
        <dbReference type="ARBA" id="ARBA00022723"/>
    </source>
</evidence>
<sequence>MKNSIVGGITVIVVGLMAYTLSQGRAFQGGESNKIIENIAPQTNTVSFNSDASQGVKQPTQEESEAQKLKALKEKAGNVATFKVSDNFKRKCASCHGIDGKGAVGLPLFGQSGDVLYAKVLEYKNGTRTNPIMKGAVLNLSESDLKELAYEIGEFKARELAASK</sequence>
<dbReference type="STRING" id="366522.GCA_001548055_01865"/>
<dbReference type="AlphaFoldDB" id="A0A2D3W5D5"/>
<dbReference type="InterPro" id="IPR050597">
    <property type="entry name" value="Cytochrome_c_Oxidase_Subunit"/>
</dbReference>
<keyword evidence="1" id="KW-0813">Transport</keyword>
<dbReference type="Pfam" id="PF00034">
    <property type="entry name" value="Cytochrom_C"/>
    <property type="match status" value="1"/>
</dbReference>
<keyword evidence="5 6" id="KW-0408">Iron</keyword>
<name>A0A2D3W5D5_9BACT</name>
<dbReference type="Gene3D" id="1.10.760.10">
    <property type="entry name" value="Cytochrome c-like domain"/>
    <property type="match status" value="1"/>
</dbReference>
<dbReference type="InterPro" id="IPR036909">
    <property type="entry name" value="Cyt_c-like_dom_sf"/>
</dbReference>
<protein>
    <recommendedName>
        <fullName evidence="7">Cytochrome c domain-containing protein</fullName>
    </recommendedName>
</protein>
<evidence type="ECO:0000313" key="8">
    <source>
        <dbReference type="EMBL" id="DAB36572.1"/>
    </source>
</evidence>
<evidence type="ECO:0000259" key="7">
    <source>
        <dbReference type="PROSITE" id="PS51007"/>
    </source>
</evidence>
<evidence type="ECO:0000256" key="4">
    <source>
        <dbReference type="ARBA" id="ARBA00022982"/>
    </source>
</evidence>
<keyword evidence="4" id="KW-0249">Electron transport</keyword>
<dbReference type="PANTHER" id="PTHR33751:SF9">
    <property type="entry name" value="CYTOCHROME C4"/>
    <property type="match status" value="1"/>
</dbReference>
<dbReference type="Proteomes" id="UP000231638">
    <property type="component" value="Unassembled WGS sequence"/>
</dbReference>
<evidence type="ECO:0000256" key="6">
    <source>
        <dbReference type="PROSITE-ProRule" id="PRU00433"/>
    </source>
</evidence>
<dbReference type="GO" id="GO:0009055">
    <property type="term" value="F:electron transfer activity"/>
    <property type="evidence" value="ECO:0007669"/>
    <property type="project" value="InterPro"/>
</dbReference>
<dbReference type="SUPFAM" id="SSF46626">
    <property type="entry name" value="Cytochrome c"/>
    <property type="match status" value="1"/>
</dbReference>
<reference evidence="8 9" key="1">
    <citation type="journal article" date="2017" name="Front. Microbiol.">
        <title>Comparative Genomic Analysis of the Class Epsilonproteobacteria and Proposed Reclassification to Epsilonbacteraeota (phyl. nov.).</title>
        <authorList>
            <person name="Waite D.W."/>
            <person name="Vanwonterghem I."/>
            <person name="Rinke C."/>
            <person name="Parks D.H."/>
            <person name="Zhang Y."/>
            <person name="Takai K."/>
            <person name="Sievert S.M."/>
            <person name="Simon J."/>
            <person name="Campbell B.J."/>
            <person name="Hanson T.E."/>
            <person name="Woyke T."/>
            <person name="Klotz M.G."/>
            <person name="Hugenholtz P."/>
        </authorList>
    </citation>
    <scope>NUCLEOTIDE SEQUENCE [LARGE SCALE GENOMIC DNA]</scope>
    <source>
        <strain evidence="8">UBA11420</strain>
    </source>
</reference>
<proteinExistence type="predicted"/>
<dbReference type="InterPro" id="IPR009056">
    <property type="entry name" value="Cyt_c-like_dom"/>
</dbReference>
<gene>
    <name evidence="8" type="ORF">CFH80_04155</name>
</gene>
<keyword evidence="2 6" id="KW-0349">Heme</keyword>
<accession>A0A2D3W5D5</accession>
<evidence type="ECO:0000256" key="1">
    <source>
        <dbReference type="ARBA" id="ARBA00022448"/>
    </source>
</evidence>
<organism evidence="8 9">
    <name type="scientific">Sulfurospirillum cavolei</name>
    <dbReference type="NCBI Taxonomy" id="366522"/>
    <lineage>
        <taxon>Bacteria</taxon>
        <taxon>Pseudomonadati</taxon>
        <taxon>Campylobacterota</taxon>
        <taxon>Epsilonproteobacteria</taxon>
        <taxon>Campylobacterales</taxon>
        <taxon>Sulfurospirillaceae</taxon>
        <taxon>Sulfurospirillum</taxon>
    </lineage>
</organism>
<dbReference type="EMBL" id="DLUG01000113">
    <property type="protein sequence ID" value="DAB36572.1"/>
    <property type="molecule type" value="Genomic_DNA"/>
</dbReference>
<evidence type="ECO:0000256" key="2">
    <source>
        <dbReference type="ARBA" id="ARBA00022617"/>
    </source>
</evidence>